<name>A0ACC2RU07_9FUNG</name>
<dbReference type="EMBL" id="QTSX02006506">
    <property type="protein sequence ID" value="KAJ9053587.1"/>
    <property type="molecule type" value="Genomic_DNA"/>
</dbReference>
<gene>
    <name evidence="1" type="primary">PYC1</name>
    <name evidence="1" type="ORF">DSO57_1022859</name>
</gene>
<sequence>MVKSFEMVRREFINERTNLMVANRGEIVSRIFRTAHELLFHTIAIFSFEDRLNIHRYKADEAYQIGWKGQYSPVGAYLAIDEILKIAKEHDVKFIHPGYGFLSENAEFARKVEEAGIAFIGPTPEVIMNLGDKTAARKIAIECNVPVVPGTPGPIDNIDEVKGFVAKYGFPIIIKAAMGGGGRGMRVVRDQESLQDSFNRARSEALAAFGDGTVFVERFLYRPRHIEVQLLADNYGNVIHLYERDCSVQRRHQKVVEIAPAKGLEPEHRKAILDDAIKLAKYVGYRNAGTAEFLVDDQGRHYFIEINPRIQVEHTITEEITGIDIVSAQIQIAAGASLEDLGLLQEKIIPRGYAIQCRVTTEDPENGFQPDAGKIEVYRSAGGNGVRLDGGMGYAGAVITPHYDSLLVKVTCSGATFQVARQKVHRALVEFRIRGVKTNIPFIQRLLTHDTFVNGICWTTMIDDTPELFQLILSQNRAQRLLNYLADLAVNGSSIKGQVGQPANLQPLIVAPLLTDEGVEINTTSPPTKGWRNVLLKDGPEGFARAVRQHRGLLITDTTWRDAHQSLLATRVRTIDIAGIAPNTAHALQNAFSLEMWGGATFDVAMRFLYEDPWDRLATLRKLVPNIPFQMLLRGANAVGYTSYPDNVVYAFCKRAVEYGMDVFRVFDSLNYVENLKLGIDAVRVAGGVVEAAICYTGDVSNPKRTKHNLEYYLDLAAKLVSYGIHILAIKDMAGLLRPRAARMLVGAIREKYPDLPIHVHTHDTASTGVASMLAAYEAGADVVDLAIDSMSGLTSQPSMGAVVGALELSPDDCGVKLCDLVQINSYWEQLRLQYSCFDPNVKSGDSSVYLHEMPGGQYTNLLFQAQSLGLGEQWNEVKKAYAQANMLCGDIVKVTPSSKVVGDLAQFMVSNSLTYQDVIDQADRLSFPTSVVEFFQGYLGRPYGGFNEELRSKIIRNLPRIEGRPGASMPPLDLETLKQDLIEKHGHSIRDVDVISAALYPKVFEDYMKAVDSFGDVSVIPTRYFLSKPPLEEEFHLTIEKGKTLIIKLLAIAPVNVTTGTRDVYFQMNGENRIVAVSDSSAAIEHVQRPRAEPSIPGDLGAPMAGVVVEVRIKEGAQVQVGDPVCVLSAMKMETVVSSPVSGTVERICVKEADSLNAGDLIVHIAKA</sequence>
<dbReference type="Proteomes" id="UP001165960">
    <property type="component" value="Unassembled WGS sequence"/>
</dbReference>
<keyword evidence="2" id="KW-1185">Reference proteome</keyword>
<keyword evidence="1" id="KW-0436">Ligase</keyword>
<comment type="caution">
    <text evidence="1">The sequence shown here is derived from an EMBL/GenBank/DDBJ whole genome shotgun (WGS) entry which is preliminary data.</text>
</comment>
<reference evidence="1" key="1">
    <citation type="submission" date="2022-04" db="EMBL/GenBank/DDBJ databases">
        <title>Genome of the entomopathogenic fungus Entomophthora muscae.</title>
        <authorList>
            <person name="Elya C."/>
            <person name="Lovett B.R."/>
            <person name="Lee E."/>
            <person name="Macias A.M."/>
            <person name="Hajek A.E."/>
            <person name="De Bivort B.L."/>
            <person name="Kasson M.T."/>
            <person name="De Fine Licht H.H."/>
            <person name="Stajich J.E."/>
        </authorList>
    </citation>
    <scope>NUCLEOTIDE SEQUENCE</scope>
    <source>
        <strain evidence="1">Berkeley</strain>
    </source>
</reference>
<evidence type="ECO:0000313" key="1">
    <source>
        <dbReference type="EMBL" id="KAJ9053587.1"/>
    </source>
</evidence>
<proteinExistence type="predicted"/>
<evidence type="ECO:0000313" key="2">
    <source>
        <dbReference type="Proteomes" id="UP001165960"/>
    </source>
</evidence>
<organism evidence="1 2">
    <name type="scientific">Entomophthora muscae</name>
    <dbReference type="NCBI Taxonomy" id="34485"/>
    <lineage>
        <taxon>Eukaryota</taxon>
        <taxon>Fungi</taxon>
        <taxon>Fungi incertae sedis</taxon>
        <taxon>Zoopagomycota</taxon>
        <taxon>Entomophthoromycotina</taxon>
        <taxon>Entomophthoromycetes</taxon>
        <taxon>Entomophthorales</taxon>
        <taxon>Entomophthoraceae</taxon>
        <taxon>Entomophthora</taxon>
    </lineage>
</organism>
<keyword evidence="1" id="KW-0670">Pyruvate</keyword>
<protein>
    <submittedName>
        <fullName evidence="1">Pyruvate carboxylase</fullName>
        <ecNumber evidence="1">6.4.1.1</ecNumber>
    </submittedName>
</protein>
<accession>A0ACC2RU07</accession>
<dbReference type="EC" id="6.4.1.1" evidence="1"/>